<gene>
    <name evidence="7" type="ORF">IDH41_12650</name>
</gene>
<reference evidence="7" key="1">
    <citation type="submission" date="2020-09" db="EMBL/GenBank/DDBJ databases">
        <title>A novel bacterium of genus Paenibacillus, isolated from South China Sea.</title>
        <authorList>
            <person name="Huang H."/>
            <person name="Mo K."/>
            <person name="Hu Y."/>
        </authorList>
    </citation>
    <scope>NUCLEOTIDE SEQUENCE</scope>
    <source>
        <strain evidence="7">IB182493</strain>
    </source>
</reference>
<evidence type="ECO:0000256" key="4">
    <source>
        <dbReference type="ARBA" id="ARBA00023295"/>
    </source>
</evidence>
<dbReference type="EMBL" id="JACXIY010000014">
    <property type="protein sequence ID" value="MBD2869431.1"/>
    <property type="molecule type" value="Genomic_DNA"/>
</dbReference>
<comment type="caution">
    <text evidence="7">The sequence shown here is derived from an EMBL/GenBank/DDBJ whole genome shotgun (WGS) entry which is preliminary data.</text>
</comment>
<dbReference type="AlphaFoldDB" id="A0A927H5F8"/>
<evidence type="ECO:0000256" key="3">
    <source>
        <dbReference type="ARBA" id="ARBA00022801"/>
    </source>
</evidence>
<dbReference type="RefSeq" id="WP_190861493.1">
    <property type="nucleotide sequence ID" value="NZ_JACXIY010000014.1"/>
</dbReference>
<keyword evidence="3 5" id="KW-0378">Hydrolase</keyword>
<dbReference type="InterPro" id="IPR006710">
    <property type="entry name" value="Glyco_hydro_43"/>
</dbReference>
<feature type="region of interest" description="Disordered" evidence="6">
    <location>
        <begin position="248"/>
        <end position="267"/>
    </location>
</feature>
<dbReference type="GO" id="GO:0004553">
    <property type="term" value="F:hydrolase activity, hydrolyzing O-glycosyl compounds"/>
    <property type="evidence" value="ECO:0007669"/>
    <property type="project" value="InterPro"/>
</dbReference>
<evidence type="ECO:0000256" key="2">
    <source>
        <dbReference type="ARBA" id="ARBA00022729"/>
    </source>
</evidence>
<evidence type="ECO:0000256" key="5">
    <source>
        <dbReference type="RuleBase" id="RU361187"/>
    </source>
</evidence>
<name>A0A927H5F8_9BACL</name>
<dbReference type="InterPro" id="IPR023296">
    <property type="entry name" value="Glyco_hydro_beta-prop_sf"/>
</dbReference>
<keyword evidence="8" id="KW-1185">Reference proteome</keyword>
<dbReference type="SUPFAM" id="SSF75005">
    <property type="entry name" value="Arabinanase/levansucrase/invertase"/>
    <property type="match status" value="1"/>
</dbReference>
<dbReference type="Gene3D" id="2.115.10.20">
    <property type="entry name" value="Glycosyl hydrolase domain, family 43"/>
    <property type="match status" value="1"/>
</dbReference>
<organism evidence="7 8">
    <name type="scientific">Paenibacillus arenilitoris</name>
    <dbReference type="NCBI Taxonomy" id="2772299"/>
    <lineage>
        <taxon>Bacteria</taxon>
        <taxon>Bacillati</taxon>
        <taxon>Bacillota</taxon>
        <taxon>Bacilli</taxon>
        <taxon>Bacillales</taxon>
        <taxon>Paenibacillaceae</taxon>
        <taxon>Paenibacillus</taxon>
    </lineage>
</organism>
<evidence type="ECO:0000313" key="8">
    <source>
        <dbReference type="Proteomes" id="UP000632125"/>
    </source>
</evidence>
<evidence type="ECO:0000313" key="7">
    <source>
        <dbReference type="EMBL" id="MBD2869431.1"/>
    </source>
</evidence>
<dbReference type="PANTHER" id="PTHR43817">
    <property type="entry name" value="GLYCOSYL HYDROLASE"/>
    <property type="match status" value="1"/>
</dbReference>
<dbReference type="Pfam" id="PF04616">
    <property type="entry name" value="Glyco_hydro_43"/>
    <property type="match status" value="1"/>
</dbReference>
<dbReference type="GO" id="GO:0005975">
    <property type="term" value="P:carbohydrate metabolic process"/>
    <property type="evidence" value="ECO:0007669"/>
    <property type="project" value="InterPro"/>
</dbReference>
<evidence type="ECO:0000256" key="6">
    <source>
        <dbReference type="SAM" id="MobiDB-lite"/>
    </source>
</evidence>
<keyword evidence="2" id="KW-0732">Signal</keyword>
<sequence length="314" mass="35780">MLSDQTYANPVIEQRADPWVYKHSDGHYYFTASVPEYDRIVLRRAATIQGLADAEEKVLWRRREAGEMSEHVWAPEIHYIEGRWYIYFAAGERDDIWKIRPFVLTCGAADPLAGQWAELGIMRKANPLSEAFTDFSLDMTTFEHRGSRYAIWAEKRDHISNLYIDKLVNPWTIAGSEVMIATPEHPWERIGFWVNEGAAVLKRGGRIFVAYSASATDHHYCMGLLTISGNDDVMDAGAWSKSARPVFESSDETGQYGPGHNSFTQENGNDVIVYHARPYKEIEGNPLYDPNRHARAQVFGWREDGTPDFGAPDR</sequence>
<proteinExistence type="inferred from homology"/>
<comment type="similarity">
    <text evidence="1 5">Belongs to the glycosyl hydrolase 43 family.</text>
</comment>
<accession>A0A927H5F8</accession>
<evidence type="ECO:0000256" key="1">
    <source>
        <dbReference type="ARBA" id="ARBA00009865"/>
    </source>
</evidence>
<protein>
    <submittedName>
        <fullName evidence="7">Family 43 glycosylhydrolase</fullName>
    </submittedName>
</protein>
<keyword evidence="4 5" id="KW-0326">Glycosidase</keyword>
<dbReference type="Proteomes" id="UP000632125">
    <property type="component" value="Unassembled WGS sequence"/>
</dbReference>
<dbReference type="InterPro" id="IPR016828">
    <property type="entry name" value="Alpha-L-arabinofuranosidase"/>
</dbReference>
<dbReference type="PANTHER" id="PTHR43817:SF1">
    <property type="entry name" value="HYDROLASE, FAMILY 43, PUTATIVE (AFU_ORTHOLOGUE AFUA_3G01660)-RELATED"/>
    <property type="match status" value="1"/>
</dbReference>
<dbReference type="PIRSF" id="PIRSF025414">
    <property type="entry name" value="Alpha-L-arabinofuranosidase"/>
    <property type="match status" value="1"/>
</dbReference>